<dbReference type="Pfam" id="PF13598">
    <property type="entry name" value="DUF4139"/>
    <property type="match status" value="1"/>
</dbReference>
<accession>A0A1H8F242</accession>
<dbReference type="Proteomes" id="UP000198984">
    <property type="component" value="Unassembled WGS sequence"/>
</dbReference>
<gene>
    <name evidence="5" type="ORF">SAMN04488505_10991</name>
</gene>
<evidence type="ECO:0000259" key="4">
    <source>
        <dbReference type="Pfam" id="PF13600"/>
    </source>
</evidence>
<name>A0A1H8F242_9BACT</name>
<dbReference type="InterPro" id="IPR011935">
    <property type="entry name" value="CHP02231"/>
</dbReference>
<dbReference type="PANTHER" id="PTHR31005:SF8">
    <property type="entry name" value="DUF4139 DOMAIN-CONTAINING PROTEIN"/>
    <property type="match status" value="1"/>
</dbReference>
<dbReference type="InterPro" id="IPR037291">
    <property type="entry name" value="DUF4139"/>
</dbReference>
<proteinExistence type="predicted"/>
<feature type="chain" id="PRO_5011463029" description="Mucoidy inhibitor MuiA family protein" evidence="2">
    <location>
        <begin position="19"/>
        <end position="628"/>
    </location>
</feature>
<evidence type="ECO:0008006" key="7">
    <source>
        <dbReference type="Google" id="ProtNLM"/>
    </source>
</evidence>
<dbReference type="OrthoDB" id="634585at2"/>
<keyword evidence="1" id="KW-0175">Coiled coil</keyword>
<dbReference type="NCBIfam" id="TIGR02231">
    <property type="entry name" value="mucoidy inhibitor MuiA family protein"/>
    <property type="match status" value="1"/>
</dbReference>
<dbReference type="Pfam" id="PF13600">
    <property type="entry name" value="DUF4140"/>
    <property type="match status" value="1"/>
</dbReference>
<dbReference type="EMBL" id="FOBB01000009">
    <property type="protein sequence ID" value="SEN25823.1"/>
    <property type="molecule type" value="Genomic_DNA"/>
</dbReference>
<evidence type="ECO:0000313" key="5">
    <source>
        <dbReference type="EMBL" id="SEN25823.1"/>
    </source>
</evidence>
<feature type="domain" description="DUF4140" evidence="4">
    <location>
        <begin position="31"/>
        <end position="128"/>
    </location>
</feature>
<dbReference type="Pfam" id="PF13715">
    <property type="entry name" value="CarbopepD_reg_2"/>
    <property type="match status" value="1"/>
</dbReference>
<protein>
    <recommendedName>
        <fullName evidence="7">Mucoidy inhibitor MuiA family protein</fullName>
    </recommendedName>
</protein>
<sequence>MRYTYFIPVLLCVQQSFAQIPATSASTVDQVTVFLQGAQVTRSMQYTVTPGNNKIVFSGISPDVDQKSIQAKLPANTMLLSVSHQPNFIKEQSQREEIDQLEKQRQTLQDKLDREKNNLQVYTQEESILTKNQDIGGTNNVLKAIELKDILDLQRQRLTEVLDKQLSIKQQIRTLEKDLLQTTNQLQGLRQLKETPTSDIVLDVLAKSASTGKFTVSYLVKNAGWLPAYDIRVKDITQPLDITFKAKVFQQCGEMWKKVKLQLSTGNPDESSVRPVLRPWYLHSYSSYDELNRSRQAQQMLSNGEISGRVTDDSGNPLTGCSVQIKGKTLGTVTDEKGNFQLQTSGGEQTLVFSYIGFNKREVPVDGGFMRISMQPDNRTLDEVVVVGYGTEKALEGRVAGVAVGNKKALRKQSSSIVEDVTEQYVATTFYYDIPVPYTIEPDGKPYTVGVKEVEVPASYEYYAVPKLDKAAFLVAGITDWESLNLLDGEASIFYEDTYLGKSLLDLQNSQDTLLISLGRDKQVTVTRTLEKDYSRKRFIGKNITVARSWQLGIKNNKPVPISITLQDQLPLSTNTDMEISGISYGDAQLEESTKLLTWKMSLAPAAEQKQQLKYSISYPKAAIVNID</sequence>
<evidence type="ECO:0000259" key="3">
    <source>
        <dbReference type="Pfam" id="PF13598"/>
    </source>
</evidence>
<organism evidence="5 6">
    <name type="scientific">Chitinophaga rupis</name>
    <dbReference type="NCBI Taxonomy" id="573321"/>
    <lineage>
        <taxon>Bacteria</taxon>
        <taxon>Pseudomonadati</taxon>
        <taxon>Bacteroidota</taxon>
        <taxon>Chitinophagia</taxon>
        <taxon>Chitinophagales</taxon>
        <taxon>Chitinophagaceae</taxon>
        <taxon>Chitinophaga</taxon>
    </lineage>
</organism>
<dbReference type="RefSeq" id="WP_089919180.1">
    <property type="nucleotide sequence ID" value="NZ_FOBB01000009.1"/>
</dbReference>
<keyword evidence="2" id="KW-0732">Signal</keyword>
<dbReference type="AlphaFoldDB" id="A0A1H8F242"/>
<dbReference type="InterPro" id="IPR025554">
    <property type="entry name" value="DUF4140"/>
</dbReference>
<evidence type="ECO:0000313" key="6">
    <source>
        <dbReference type="Proteomes" id="UP000198984"/>
    </source>
</evidence>
<feature type="coiled-coil region" evidence="1">
    <location>
        <begin position="91"/>
        <end position="125"/>
    </location>
</feature>
<dbReference type="InterPro" id="IPR008969">
    <property type="entry name" value="CarboxyPept-like_regulatory"/>
</dbReference>
<feature type="signal peptide" evidence="2">
    <location>
        <begin position="1"/>
        <end position="18"/>
    </location>
</feature>
<reference evidence="5 6" key="1">
    <citation type="submission" date="2016-10" db="EMBL/GenBank/DDBJ databases">
        <authorList>
            <person name="de Groot N.N."/>
        </authorList>
    </citation>
    <scope>NUCLEOTIDE SEQUENCE [LARGE SCALE GENOMIC DNA]</scope>
    <source>
        <strain evidence="5 6">DSM 21039</strain>
    </source>
</reference>
<dbReference type="PANTHER" id="PTHR31005">
    <property type="entry name" value="DUF4139 DOMAIN-CONTAINING PROTEIN"/>
    <property type="match status" value="1"/>
</dbReference>
<dbReference type="Gene3D" id="2.60.40.1120">
    <property type="entry name" value="Carboxypeptidase-like, regulatory domain"/>
    <property type="match status" value="1"/>
</dbReference>
<evidence type="ECO:0000256" key="2">
    <source>
        <dbReference type="SAM" id="SignalP"/>
    </source>
</evidence>
<evidence type="ECO:0000256" key="1">
    <source>
        <dbReference type="SAM" id="Coils"/>
    </source>
</evidence>
<keyword evidence="6" id="KW-1185">Reference proteome</keyword>
<feature type="domain" description="DUF4139" evidence="3">
    <location>
        <begin position="215"/>
        <end position="621"/>
    </location>
</feature>
<dbReference type="SUPFAM" id="SSF49464">
    <property type="entry name" value="Carboxypeptidase regulatory domain-like"/>
    <property type="match status" value="1"/>
</dbReference>